<name>A0A1H3U0S8_9PSEU</name>
<dbReference type="Gene3D" id="3.40.190.10">
    <property type="entry name" value="Periplasmic binding protein-like II"/>
    <property type="match status" value="2"/>
</dbReference>
<evidence type="ECO:0000256" key="4">
    <source>
        <dbReference type="ARBA" id="ARBA00023163"/>
    </source>
</evidence>
<dbReference type="Pfam" id="PF03466">
    <property type="entry name" value="LysR_substrate"/>
    <property type="match status" value="1"/>
</dbReference>
<dbReference type="GO" id="GO:0005829">
    <property type="term" value="C:cytosol"/>
    <property type="evidence" value="ECO:0007669"/>
    <property type="project" value="TreeGrafter"/>
</dbReference>
<sequence length="320" mass="34019">MPIPDLTLQQLRAVQAVAASGSFTKAAAVEHISQSVLSRRIKEVERLLRVRLFDRTTRQLDTTAAGQAFLLMTGTVLDDLDTQLQRFMSYVAAQSGTVALAALPSLAAVVLPDMIRGFMPDHSEVTFEIRDGDAAEVLGHLGSGTAELGLSANGDLPHDFCFMPLLREQFYGVAHHSHRWSMQGSLSWSDFGGETVVATPPGTSIRAMTDAVFGEHSIPVSRHFNAPSVAAIGGLLRAGVGVAALPALELQGFGLDDLVVVPVKSPNATRVTGVVYRGGQDLSPAAAGFLDFVRAAEIDPPRGCLAFSAKRPTWPAAHPM</sequence>
<dbReference type="SUPFAM" id="SSF53850">
    <property type="entry name" value="Periplasmic binding protein-like II"/>
    <property type="match status" value="1"/>
</dbReference>
<dbReference type="SUPFAM" id="SSF46785">
    <property type="entry name" value="Winged helix' DNA-binding domain"/>
    <property type="match status" value="1"/>
</dbReference>
<evidence type="ECO:0000313" key="6">
    <source>
        <dbReference type="EMBL" id="SDZ56070.1"/>
    </source>
</evidence>
<keyword evidence="4" id="KW-0804">Transcription</keyword>
<keyword evidence="7" id="KW-1185">Reference proteome</keyword>
<evidence type="ECO:0000259" key="5">
    <source>
        <dbReference type="PROSITE" id="PS50931"/>
    </source>
</evidence>
<dbReference type="OrthoDB" id="3636008at2"/>
<dbReference type="InterPro" id="IPR005119">
    <property type="entry name" value="LysR_subst-bd"/>
</dbReference>
<organism evidence="6 7">
    <name type="scientific">Saccharopolyspora shandongensis</name>
    <dbReference type="NCBI Taxonomy" id="418495"/>
    <lineage>
        <taxon>Bacteria</taxon>
        <taxon>Bacillati</taxon>
        <taxon>Actinomycetota</taxon>
        <taxon>Actinomycetes</taxon>
        <taxon>Pseudonocardiales</taxon>
        <taxon>Pseudonocardiaceae</taxon>
        <taxon>Saccharopolyspora</taxon>
    </lineage>
</organism>
<dbReference type="PANTHER" id="PTHR30419:SF8">
    <property type="entry name" value="NITROGEN ASSIMILATION TRANSCRIPTIONAL ACTIVATOR-RELATED"/>
    <property type="match status" value="1"/>
</dbReference>
<dbReference type="STRING" id="418495.SAMN05216215_11003"/>
<evidence type="ECO:0000313" key="7">
    <source>
        <dbReference type="Proteomes" id="UP000199529"/>
    </source>
</evidence>
<dbReference type="Proteomes" id="UP000199529">
    <property type="component" value="Unassembled WGS sequence"/>
</dbReference>
<feature type="domain" description="HTH lysR-type" evidence="5">
    <location>
        <begin position="6"/>
        <end position="63"/>
    </location>
</feature>
<dbReference type="EMBL" id="FNOK01000100">
    <property type="protein sequence ID" value="SDZ56070.1"/>
    <property type="molecule type" value="Genomic_DNA"/>
</dbReference>
<dbReference type="Pfam" id="PF00126">
    <property type="entry name" value="HTH_1"/>
    <property type="match status" value="1"/>
</dbReference>
<evidence type="ECO:0000256" key="2">
    <source>
        <dbReference type="ARBA" id="ARBA00023015"/>
    </source>
</evidence>
<reference evidence="7" key="1">
    <citation type="submission" date="2016-10" db="EMBL/GenBank/DDBJ databases">
        <authorList>
            <person name="Varghese N."/>
            <person name="Submissions S."/>
        </authorList>
    </citation>
    <scope>NUCLEOTIDE SEQUENCE [LARGE SCALE GENOMIC DNA]</scope>
    <source>
        <strain evidence="7">CGMCC 4.3530</strain>
    </source>
</reference>
<dbReference type="RefSeq" id="WP_093278691.1">
    <property type="nucleotide sequence ID" value="NZ_FNOK01000100.1"/>
</dbReference>
<accession>A0A1H3U0S8</accession>
<comment type="similarity">
    <text evidence="1">Belongs to the LysR transcriptional regulatory family.</text>
</comment>
<dbReference type="AlphaFoldDB" id="A0A1H3U0S8"/>
<dbReference type="GO" id="GO:0003677">
    <property type="term" value="F:DNA binding"/>
    <property type="evidence" value="ECO:0007669"/>
    <property type="project" value="UniProtKB-KW"/>
</dbReference>
<dbReference type="Gene3D" id="1.10.10.10">
    <property type="entry name" value="Winged helix-like DNA-binding domain superfamily/Winged helix DNA-binding domain"/>
    <property type="match status" value="1"/>
</dbReference>
<protein>
    <submittedName>
        <fullName evidence="6">Transcriptional regulator, LysR family</fullName>
    </submittedName>
</protein>
<proteinExistence type="inferred from homology"/>
<gene>
    <name evidence="6" type="ORF">SAMN05216215_11003</name>
</gene>
<keyword evidence="3" id="KW-0238">DNA-binding</keyword>
<dbReference type="GO" id="GO:0003700">
    <property type="term" value="F:DNA-binding transcription factor activity"/>
    <property type="evidence" value="ECO:0007669"/>
    <property type="project" value="InterPro"/>
</dbReference>
<evidence type="ECO:0000256" key="3">
    <source>
        <dbReference type="ARBA" id="ARBA00023125"/>
    </source>
</evidence>
<dbReference type="PANTHER" id="PTHR30419">
    <property type="entry name" value="HTH-TYPE TRANSCRIPTIONAL REGULATOR YBHD"/>
    <property type="match status" value="1"/>
</dbReference>
<dbReference type="InterPro" id="IPR000847">
    <property type="entry name" value="LysR_HTH_N"/>
</dbReference>
<dbReference type="PROSITE" id="PS50931">
    <property type="entry name" value="HTH_LYSR"/>
    <property type="match status" value="1"/>
</dbReference>
<dbReference type="InterPro" id="IPR036390">
    <property type="entry name" value="WH_DNA-bd_sf"/>
</dbReference>
<dbReference type="InterPro" id="IPR050950">
    <property type="entry name" value="HTH-type_LysR_regulators"/>
</dbReference>
<dbReference type="InterPro" id="IPR036388">
    <property type="entry name" value="WH-like_DNA-bd_sf"/>
</dbReference>
<evidence type="ECO:0000256" key="1">
    <source>
        <dbReference type="ARBA" id="ARBA00009437"/>
    </source>
</evidence>
<keyword evidence="2" id="KW-0805">Transcription regulation</keyword>